<sequence>MLGNGFISKFYFFGETVLLLLYVNFLWVCFTLAGAIIFGIGPSTVAMFTIFRRWAKGEEDIPAFKVFWQTFKKEFKRANGLGLLILLFTYMLYININFLQLDNEWMQQTIKNVLIIVSIVFGIMVAYIFPMYVHYDNKLYNYFKNAILITIYSPIRTIYLIAACLTLYYLYFMLPVFLFFFGGSLSSLVIMWISYRTFLRLEIKQEQLQETEA</sequence>
<keyword evidence="1" id="KW-0472">Membrane</keyword>
<accession>A0A5Q2TRN4</accession>
<feature type="transmembrane region" description="Helical" evidence="1">
    <location>
        <begin position="176"/>
        <end position="195"/>
    </location>
</feature>
<feature type="transmembrane region" description="Helical" evidence="1">
    <location>
        <begin position="20"/>
        <end position="51"/>
    </location>
</feature>
<dbReference type="Proteomes" id="UP000339690">
    <property type="component" value="Chromosome"/>
</dbReference>
<feature type="transmembrane region" description="Helical" evidence="1">
    <location>
        <begin position="147"/>
        <end position="170"/>
    </location>
</feature>
<protein>
    <submittedName>
        <fullName evidence="2">DUF624 domain-containing protein</fullName>
    </submittedName>
</protein>
<evidence type="ECO:0000313" key="2">
    <source>
        <dbReference type="EMBL" id="QGH35448.1"/>
    </source>
</evidence>
<dbReference type="KEGG" id="grc:GI584_15935"/>
<dbReference type="Pfam" id="PF04854">
    <property type="entry name" value="DUF624"/>
    <property type="match status" value="1"/>
</dbReference>
<gene>
    <name evidence="2" type="ORF">GI584_15935</name>
</gene>
<feature type="transmembrane region" description="Helical" evidence="1">
    <location>
        <begin position="113"/>
        <end position="135"/>
    </location>
</feature>
<reference evidence="2 3" key="1">
    <citation type="submission" date="2019-11" db="EMBL/GenBank/DDBJ databases">
        <title>Gracilibacillus salitolerans sp. nov., a moderate halophile isolated from a saline soil in northwest China.</title>
        <authorList>
            <person name="Gan L."/>
        </authorList>
    </citation>
    <scope>NUCLEOTIDE SEQUENCE [LARGE SCALE GENOMIC DNA]</scope>
    <source>
        <strain evidence="2 3">SCU50</strain>
    </source>
</reference>
<proteinExistence type="predicted"/>
<feature type="transmembrane region" description="Helical" evidence="1">
    <location>
        <begin position="81"/>
        <end position="101"/>
    </location>
</feature>
<dbReference type="AlphaFoldDB" id="A0A5Q2TRN4"/>
<keyword evidence="1" id="KW-0812">Transmembrane</keyword>
<keyword evidence="1" id="KW-1133">Transmembrane helix</keyword>
<dbReference type="RefSeq" id="WP_100359788.1">
    <property type="nucleotide sequence ID" value="NZ_CP045915.1"/>
</dbReference>
<dbReference type="EMBL" id="CP045915">
    <property type="protein sequence ID" value="QGH35448.1"/>
    <property type="molecule type" value="Genomic_DNA"/>
</dbReference>
<name>A0A5Q2TRN4_9BACI</name>
<dbReference type="InterPro" id="IPR006938">
    <property type="entry name" value="DUF624"/>
</dbReference>
<keyword evidence="3" id="KW-1185">Reference proteome</keyword>
<evidence type="ECO:0000313" key="3">
    <source>
        <dbReference type="Proteomes" id="UP000339690"/>
    </source>
</evidence>
<organism evidence="2 3">
    <name type="scientific">Gracilibacillus salitolerans</name>
    <dbReference type="NCBI Taxonomy" id="2663022"/>
    <lineage>
        <taxon>Bacteria</taxon>
        <taxon>Bacillati</taxon>
        <taxon>Bacillota</taxon>
        <taxon>Bacilli</taxon>
        <taxon>Bacillales</taxon>
        <taxon>Bacillaceae</taxon>
        <taxon>Gracilibacillus</taxon>
    </lineage>
</organism>
<evidence type="ECO:0000256" key="1">
    <source>
        <dbReference type="SAM" id="Phobius"/>
    </source>
</evidence>